<dbReference type="InterPro" id="IPR019421">
    <property type="entry name" value="7TM_GPCR_serpentine_rcpt_Srd"/>
</dbReference>
<dbReference type="GO" id="GO:0006508">
    <property type="term" value="P:proteolysis"/>
    <property type="evidence" value="ECO:0007669"/>
    <property type="project" value="InterPro"/>
</dbReference>
<feature type="transmembrane region" description="Helical" evidence="3">
    <location>
        <begin position="321"/>
        <end position="340"/>
    </location>
</feature>
<dbReference type="SUPFAM" id="SSF50630">
    <property type="entry name" value="Acid proteases"/>
    <property type="match status" value="1"/>
</dbReference>
<gene>
    <name evidence="5" type="ORF">MENT_LOCUS36577</name>
</gene>
<evidence type="ECO:0000313" key="5">
    <source>
        <dbReference type="EMBL" id="CAD2184231.1"/>
    </source>
</evidence>
<dbReference type="AlphaFoldDB" id="A0A6V7WBS9"/>
<dbReference type="Proteomes" id="UP000580250">
    <property type="component" value="Unassembled WGS sequence"/>
</dbReference>
<feature type="compositionally biased region" description="Low complexity" evidence="2">
    <location>
        <begin position="169"/>
        <end position="194"/>
    </location>
</feature>
<dbReference type="EMBL" id="CAJEWN010000494">
    <property type="protein sequence ID" value="CAD2184231.1"/>
    <property type="molecule type" value="Genomic_DNA"/>
</dbReference>
<accession>A0A6V7WBS9</accession>
<keyword evidence="3" id="KW-1133">Transmembrane helix</keyword>
<feature type="transmembrane region" description="Helical" evidence="3">
    <location>
        <begin position="111"/>
        <end position="130"/>
    </location>
</feature>
<feature type="compositionally biased region" description="Basic and acidic residues" evidence="2">
    <location>
        <begin position="195"/>
        <end position="204"/>
    </location>
</feature>
<evidence type="ECO:0000313" key="6">
    <source>
        <dbReference type="Proteomes" id="UP000580250"/>
    </source>
</evidence>
<dbReference type="CDD" id="cd00303">
    <property type="entry name" value="retropepsin_like"/>
    <property type="match status" value="1"/>
</dbReference>
<keyword evidence="1" id="KW-0378">Hydrolase</keyword>
<reference evidence="5 6" key="1">
    <citation type="submission" date="2020-08" db="EMBL/GenBank/DDBJ databases">
        <authorList>
            <person name="Koutsovoulos G."/>
            <person name="Danchin GJ E."/>
        </authorList>
    </citation>
    <scope>NUCLEOTIDE SEQUENCE [LARGE SCALE GENOMIC DNA]</scope>
</reference>
<protein>
    <recommendedName>
        <fullName evidence="4">Peptidase A2 domain-containing protein</fullName>
    </recommendedName>
</protein>
<evidence type="ECO:0000259" key="4">
    <source>
        <dbReference type="PROSITE" id="PS50175"/>
    </source>
</evidence>
<feature type="region of interest" description="Disordered" evidence="2">
    <location>
        <begin position="169"/>
        <end position="222"/>
    </location>
</feature>
<feature type="transmembrane region" description="Helical" evidence="3">
    <location>
        <begin position="6"/>
        <end position="30"/>
    </location>
</feature>
<evidence type="ECO:0000256" key="1">
    <source>
        <dbReference type="ARBA" id="ARBA00022801"/>
    </source>
</evidence>
<proteinExistence type="predicted"/>
<evidence type="ECO:0000256" key="2">
    <source>
        <dbReference type="SAM" id="MobiDB-lite"/>
    </source>
</evidence>
<comment type="caution">
    <text evidence="5">The sequence shown here is derived from an EMBL/GenBank/DDBJ whole genome shotgun (WGS) entry which is preliminary data.</text>
</comment>
<sequence>MENREIYSTIIYCFATFGLFSNLFLIWLILRYTMKEMQVYSKILLQTCFVDIVGICMFVVSQPVNKYLEETEHLTNYELAKTLELDNYTIENYVVGQRTRTNNLSIFTSNYASALTIINYIIIIFCGISIQIRVYRHCKGVEMTQLRNMNKQMSIVLGAQVKVNENYQRNNRSNNRIRNYKNYDSSSSLSSRSSSIERENKLPEQRSNNYYNRSPNRGERFERNRSPRIGRVSPFMLVVLALFCLIGSTFSAPMSCFNDAPITIWRLQNDPIFPKFTIGDDINILKNKTPTFENECVKTDVIKCRGFSDSYIQREDTLNQISILIFSCFVTVLFVLKFVLRSILAGPINYLNIGEAIYSRINSYRKKNKGIKRTKKIKNKIKSNESELKENKIPLSKRWPSRNKIERGDLNKNRQNNIKICVTENTQCDKNSRILAKINGKTILCLLDTGAHVSIINNENAKRIGLLKDIFAANFPAVYGIGNKLVPTLGQATIELEIADCKIQTNFVIIKDTEKKNQTYSAIIGRETLSCLPLMLNFTNWELIKIPLEYKLISCIELDKISKLLDDLKFNKAEKENRICNYCKKKGHIDINCFYRNPDYNPRKFRFQNKVEGKADQLRLRSLLLSTVRND</sequence>
<name>A0A6V7WBS9_MELEN</name>
<feature type="transmembrane region" description="Helical" evidence="3">
    <location>
        <begin position="232"/>
        <end position="252"/>
    </location>
</feature>
<feature type="compositionally biased region" description="Low complexity" evidence="2">
    <location>
        <begin position="206"/>
        <end position="215"/>
    </location>
</feature>
<dbReference type="InterPro" id="IPR001995">
    <property type="entry name" value="Peptidase_A2_cat"/>
</dbReference>
<evidence type="ECO:0000256" key="3">
    <source>
        <dbReference type="SAM" id="Phobius"/>
    </source>
</evidence>
<dbReference type="Pfam" id="PF10317">
    <property type="entry name" value="7TM_GPCR_Srd"/>
    <property type="match status" value="1"/>
</dbReference>
<keyword evidence="3" id="KW-0812">Transmembrane</keyword>
<keyword evidence="3" id="KW-0472">Membrane</keyword>
<feature type="transmembrane region" description="Helical" evidence="3">
    <location>
        <begin position="42"/>
        <end position="60"/>
    </location>
</feature>
<dbReference type="Pfam" id="PF13650">
    <property type="entry name" value="Asp_protease_2"/>
    <property type="match status" value="1"/>
</dbReference>
<organism evidence="5 6">
    <name type="scientific">Meloidogyne enterolobii</name>
    <name type="common">Root-knot nematode worm</name>
    <name type="synonym">Meloidogyne mayaguensis</name>
    <dbReference type="NCBI Taxonomy" id="390850"/>
    <lineage>
        <taxon>Eukaryota</taxon>
        <taxon>Metazoa</taxon>
        <taxon>Ecdysozoa</taxon>
        <taxon>Nematoda</taxon>
        <taxon>Chromadorea</taxon>
        <taxon>Rhabditida</taxon>
        <taxon>Tylenchina</taxon>
        <taxon>Tylenchomorpha</taxon>
        <taxon>Tylenchoidea</taxon>
        <taxon>Meloidogynidae</taxon>
        <taxon>Meloidogyninae</taxon>
        <taxon>Meloidogyne</taxon>
    </lineage>
</organism>
<dbReference type="PROSITE" id="PS50175">
    <property type="entry name" value="ASP_PROT_RETROV"/>
    <property type="match status" value="1"/>
</dbReference>
<dbReference type="Gene3D" id="2.40.70.10">
    <property type="entry name" value="Acid Proteases"/>
    <property type="match status" value="1"/>
</dbReference>
<dbReference type="InterPro" id="IPR021109">
    <property type="entry name" value="Peptidase_aspartic_dom_sf"/>
</dbReference>
<dbReference type="GO" id="GO:0004190">
    <property type="term" value="F:aspartic-type endopeptidase activity"/>
    <property type="evidence" value="ECO:0007669"/>
    <property type="project" value="InterPro"/>
</dbReference>
<feature type="domain" description="Peptidase A2" evidence="4">
    <location>
        <begin position="443"/>
        <end position="528"/>
    </location>
</feature>